<dbReference type="OrthoDB" id="10330828at2759"/>
<dbReference type="Proteomes" id="UP000887568">
    <property type="component" value="Unplaced"/>
</dbReference>
<dbReference type="OMA" id="ECTTAWE"/>
<organism evidence="1 2">
    <name type="scientific">Patiria miniata</name>
    <name type="common">Bat star</name>
    <name type="synonym">Asterina miniata</name>
    <dbReference type="NCBI Taxonomy" id="46514"/>
    <lineage>
        <taxon>Eukaryota</taxon>
        <taxon>Metazoa</taxon>
        <taxon>Echinodermata</taxon>
        <taxon>Eleutherozoa</taxon>
        <taxon>Asterozoa</taxon>
        <taxon>Asteroidea</taxon>
        <taxon>Valvatacea</taxon>
        <taxon>Valvatida</taxon>
        <taxon>Asterinidae</taxon>
        <taxon>Patiria</taxon>
    </lineage>
</organism>
<dbReference type="InterPro" id="IPR012674">
    <property type="entry name" value="Calycin"/>
</dbReference>
<dbReference type="CDD" id="cd00742">
    <property type="entry name" value="FABP"/>
    <property type="match status" value="1"/>
</dbReference>
<dbReference type="AlphaFoldDB" id="A0A914BK23"/>
<dbReference type="Gene3D" id="2.40.128.20">
    <property type="match status" value="1"/>
</dbReference>
<name>A0A914BK23_PATMI</name>
<evidence type="ECO:0000313" key="1">
    <source>
        <dbReference type="EnsemblMetazoa" id="XP_038075797.1"/>
    </source>
</evidence>
<accession>A0A914BK23</accession>
<dbReference type="RefSeq" id="XP_038075797.1">
    <property type="nucleotide sequence ID" value="XM_038219869.1"/>
</dbReference>
<protein>
    <submittedName>
        <fullName evidence="1">Uncharacterized protein</fullName>
    </submittedName>
</protein>
<dbReference type="SUPFAM" id="SSF50814">
    <property type="entry name" value="Lipocalins"/>
    <property type="match status" value="1"/>
</dbReference>
<reference evidence="1" key="1">
    <citation type="submission" date="2022-11" db="UniProtKB">
        <authorList>
            <consortium name="EnsemblMetazoa"/>
        </authorList>
    </citation>
    <scope>IDENTIFICATION</scope>
</reference>
<dbReference type="GeneID" id="119743461"/>
<proteinExistence type="predicted"/>
<evidence type="ECO:0000313" key="2">
    <source>
        <dbReference type="Proteomes" id="UP000887568"/>
    </source>
</evidence>
<keyword evidence="2" id="KW-1185">Reference proteome</keyword>
<sequence length="131" mass="13893">MPADFSGTWTSGKSEGWLDLLEAMKVDKSKLPADLKVTETITQSGDSITIVTTNNKDPSAKKEVTITVGSNFTDTVMGHPIDCTTAWEGSTLVLTGTGAGKGKSTRGMAGGQMMTTMEIGGVMAKTWWDKQ</sequence>
<dbReference type="EnsemblMetazoa" id="XM_038219869.1">
    <property type="protein sequence ID" value="XP_038075797.1"/>
    <property type="gene ID" value="LOC119743461"/>
</dbReference>